<name>A0A8H4IX50_9PEZI</name>
<keyword evidence="2" id="KW-1185">Reference proteome</keyword>
<comment type="caution">
    <text evidence="1">The sequence shown here is derived from an EMBL/GenBank/DDBJ whole genome shotgun (WGS) entry which is preliminary data.</text>
</comment>
<organism evidence="1 2">
    <name type="scientific">Botryosphaeria dothidea</name>
    <dbReference type="NCBI Taxonomy" id="55169"/>
    <lineage>
        <taxon>Eukaryota</taxon>
        <taxon>Fungi</taxon>
        <taxon>Dikarya</taxon>
        <taxon>Ascomycota</taxon>
        <taxon>Pezizomycotina</taxon>
        <taxon>Dothideomycetes</taxon>
        <taxon>Dothideomycetes incertae sedis</taxon>
        <taxon>Botryosphaeriales</taxon>
        <taxon>Botryosphaeriaceae</taxon>
        <taxon>Botryosphaeria</taxon>
    </lineage>
</organism>
<accession>A0A8H4IX50</accession>
<dbReference type="EMBL" id="WWBZ02000022">
    <property type="protein sequence ID" value="KAF4307957.1"/>
    <property type="molecule type" value="Genomic_DNA"/>
</dbReference>
<dbReference type="Proteomes" id="UP000572817">
    <property type="component" value="Unassembled WGS sequence"/>
</dbReference>
<gene>
    <name evidence="1" type="ORF">GTA08_BOTSDO04214</name>
</gene>
<evidence type="ECO:0000313" key="1">
    <source>
        <dbReference type="EMBL" id="KAF4307957.1"/>
    </source>
</evidence>
<protein>
    <submittedName>
        <fullName evidence="1">Uncharacterized protein</fullName>
    </submittedName>
</protein>
<evidence type="ECO:0000313" key="2">
    <source>
        <dbReference type="Proteomes" id="UP000572817"/>
    </source>
</evidence>
<sequence>MSYTPSSTPSTGPAPYTLPTSNAYFCCNCQYGPMLYELHPACVMCGAHACAYCQPTTIYSNAAHTPQQVQGLQVDPRDPYGASLGFGDSSDGSMMLRYLHDEPNVSERLSSDRARRSLTDMEEDCDNLLQQHGYKMRIAGEKL</sequence>
<dbReference type="OrthoDB" id="3938804at2759"/>
<proteinExistence type="predicted"/>
<dbReference type="AlphaFoldDB" id="A0A8H4IX50"/>
<reference evidence="1" key="1">
    <citation type="submission" date="2020-04" db="EMBL/GenBank/DDBJ databases">
        <title>Genome Assembly and Annotation of Botryosphaeria dothidea sdau 11-99, a Latent Pathogen of Apple Fruit Ring Rot in China.</title>
        <authorList>
            <person name="Yu C."/>
            <person name="Diao Y."/>
            <person name="Lu Q."/>
            <person name="Zhao J."/>
            <person name="Cui S."/>
            <person name="Peng C."/>
            <person name="He B."/>
            <person name="Liu H."/>
        </authorList>
    </citation>
    <scope>NUCLEOTIDE SEQUENCE [LARGE SCALE GENOMIC DNA]</scope>
    <source>
        <strain evidence="1">Sdau11-99</strain>
    </source>
</reference>